<comment type="subunit">
    <text evidence="10">Monomer.</text>
</comment>
<comment type="similarity">
    <text evidence="1">Belongs to the class I-like SAM-binding methyltransferase superfamily. TRM5/TYW2 family.</text>
</comment>
<dbReference type="InterPro" id="IPR056743">
    <property type="entry name" value="TRM5-TYW2-like_MTfase"/>
</dbReference>
<keyword evidence="3 10" id="KW-0489">Methyltransferase</keyword>
<dbReference type="GO" id="GO:0002939">
    <property type="term" value="P:tRNA N1-guanine methylation"/>
    <property type="evidence" value="ECO:0007669"/>
    <property type="project" value="TreeGrafter"/>
</dbReference>
<dbReference type="GO" id="GO:0005634">
    <property type="term" value="C:nucleus"/>
    <property type="evidence" value="ECO:0007669"/>
    <property type="project" value="UniProtKB-SubCell"/>
</dbReference>
<evidence type="ECO:0000313" key="14">
    <source>
        <dbReference type="Proteomes" id="UP000695562"/>
    </source>
</evidence>
<dbReference type="EMBL" id="AJWJ01000119">
    <property type="protein sequence ID" value="KAF2074996.1"/>
    <property type="molecule type" value="Genomic_DNA"/>
</dbReference>
<dbReference type="GO" id="GO:0070901">
    <property type="term" value="P:mitochondrial tRNA methylation"/>
    <property type="evidence" value="ECO:0007669"/>
    <property type="project" value="TreeGrafter"/>
</dbReference>
<evidence type="ECO:0000259" key="12">
    <source>
        <dbReference type="PROSITE" id="PS51684"/>
    </source>
</evidence>
<dbReference type="SUPFAM" id="SSF53335">
    <property type="entry name" value="S-adenosyl-L-methionine-dependent methyltransferases"/>
    <property type="match status" value="1"/>
</dbReference>
<dbReference type="InterPro" id="IPR056744">
    <property type="entry name" value="TRM5/TYW2-like_N"/>
</dbReference>
<dbReference type="CDD" id="cd02440">
    <property type="entry name" value="AdoMet_MTases"/>
    <property type="match status" value="1"/>
</dbReference>
<evidence type="ECO:0000256" key="9">
    <source>
        <dbReference type="ARBA" id="ARBA00047783"/>
    </source>
</evidence>
<dbReference type="AlphaFoldDB" id="A0A8J4Q6I1"/>
<comment type="function">
    <text evidence="10">Specifically methylates the N1 position of guanosine-37 in various cytoplasmic and mitochondrial tRNAs. Methylation is not dependent on the nature of the nucleoside 5' of the target nucleoside. This is the first step in the biosynthesis of wybutosine (yW), a modified base adjacent to the anticodon of tRNAs and required for accurate decoding.</text>
</comment>
<dbReference type="OrthoDB" id="408788at2759"/>
<dbReference type="InterPro" id="IPR029063">
    <property type="entry name" value="SAM-dependent_MTases_sf"/>
</dbReference>
<dbReference type="InterPro" id="IPR025792">
    <property type="entry name" value="tRNA_Gua_MeTrfase_euk"/>
</dbReference>
<evidence type="ECO:0000256" key="4">
    <source>
        <dbReference type="ARBA" id="ARBA00022679"/>
    </source>
</evidence>
<keyword evidence="4 10" id="KW-0808">Transferase</keyword>
<keyword evidence="14" id="KW-1185">Reference proteome</keyword>
<evidence type="ECO:0000256" key="2">
    <source>
        <dbReference type="ARBA" id="ARBA00022490"/>
    </source>
</evidence>
<dbReference type="Pfam" id="PF25133">
    <property type="entry name" value="TYW2_N_2"/>
    <property type="match status" value="1"/>
</dbReference>
<feature type="domain" description="SAM-dependent methyltransferase TRM5/TYW2-type" evidence="12">
    <location>
        <begin position="113"/>
        <end position="384"/>
    </location>
</feature>
<sequence length="446" mass="51399">MNKEIFKQSRQVLALIVSNRLIHNFSKEFKGHLIIRPCFKSIIPLESDDSKKIILLNEKISNDTEIPDNLQSFIKSNEIEVVKKTIDLDYKNFTYEQVLKTVLPENITIPHAFERIGHIAHLNLRDEQLPYKHLIGQAILDKNLQVKTVLNKVGKIDTVFRTFQIEVLAGEDNLVTEVKENECLFKFNFSEVYWNSRLQYEHFNLIDTFKSSDTICDMFAGVGPFACPAVKLKKCTFYANDLNPNSVKYMKENANNNKIDTTRLFMFNLDAREFVRDLLYPKEKSKKPVPFNHVIMNLPSTSIEFLDVFRDIFLDPNQNPPIPPPMIHCYTFTKNTEDGDLVESTRKNVEKVLNYKIPDDFTCFEVRDVSPNKRMMRISFVMPNILPYIGEEIVRVEVVDPKKNIKKSSPASIATTTTPSDSSTSKRTSSPTSNESETIKKAKHES</sequence>
<feature type="binding site" evidence="10">
    <location>
        <position position="202"/>
    </location>
    <ligand>
        <name>S-adenosyl-L-methionine</name>
        <dbReference type="ChEBI" id="CHEBI:59789"/>
    </ligand>
</feature>
<evidence type="ECO:0000256" key="1">
    <source>
        <dbReference type="ARBA" id="ARBA00009775"/>
    </source>
</evidence>
<reference evidence="13" key="1">
    <citation type="submission" date="2020-01" db="EMBL/GenBank/DDBJ databases">
        <title>Development of genomics and gene disruption for Polysphondylium violaceum indicates a role for the polyketide synthase stlB in stalk morphogenesis.</title>
        <authorList>
            <person name="Narita B."/>
            <person name="Kawabe Y."/>
            <person name="Kin K."/>
            <person name="Saito T."/>
            <person name="Gibbs R."/>
            <person name="Kuspa A."/>
            <person name="Muzny D."/>
            <person name="Queller D."/>
            <person name="Richards S."/>
            <person name="Strassman J."/>
            <person name="Sucgang R."/>
            <person name="Worley K."/>
            <person name="Schaap P."/>
        </authorList>
    </citation>
    <scope>NUCLEOTIDE SEQUENCE</scope>
    <source>
        <strain evidence="13">QSvi11</strain>
    </source>
</reference>
<feature type="compositionally biased region" description="Basic and acidic residues" evidence="11">
    <location>
        <begin position="437"/>
        <end position="446"/>
    </location>
</feature>
<accession>A0A8J4Q6I1</accession>
<evidence type="ECO:0000256" key="6">
    <source>
        <dbReference type="ARBA" id="ARBA00022694"/>
    </source>
</evidence>
<keyword evidence="8 10" id="KW-0539">Nucleus</keyword>
<dbReference type="EC" id="2.1.1.228" evidence="10"/>
<evidence type="ECO:0000256" key="3">
    <source>
        <dbReference type="ARBA" id="ARBA00022603"/>
    </source>
</evidence>
<keyword evidence="7 10" id="KW-0496">Mitochondrion</keyword>
<evidence type="ECO:0000256" key="7">
    <source>
        <dbReference type="ARBA" id="ARBA00023128"/>
    </source>
</evidence>
<proteinExistence type="inferred from homology"/>
<dbReference type="GO" id="GO:0005759">
    <property type="term" value="C:mitochondrial matrix"/>
    <property type="evidence" value="ECO:0007669"/>
    <property type="project" value="UniProtKB-SubCell"/>
</dbReference>
<dbReference type="PANTHER" id="PTHR23245">
    <property type="entry name" value="TRNA METHYLTRANSFERASE"/>
    <property type="match status" value="1"/>
</dbReference>
<dbReference type="Gene3D" id="3.40.50.150">
    <property type="entry name" value="Vaccinia Virus protein VP39"/>
    <property type="match status" value="1"/>
</dbReference>
<feature type="compositionally biased region" description="Low complexity" evidence="11">
    <location>
        <begin position="407"/>
        <end position="433"/>
    </location>
</feature>
<dbReference type="Pfam" id="PF02475">
    <property type="entry name" value="TRM5-TYW2_MTfase"/>
    <property type="match status" value="1"/>
</dbReference>
<comment type="caution">
    <text evidence="13">The sequence shown here is derived from an EMBL/GenBank/DDBJ whole genome shotgun (WGS) entry which is preliminary data.</text>
</comment>
<feature type="binding site" evidence="10">
    <location>
        <begin position="241"/>
        <end position="242"/>
    </location>
    <ligand>
        <name>S-adenosyl-L-methionine</name>
        <dbReference type="ChEBI" id="CHEBI:59789"/>
    </ligand>
</feature>
<dbReference type="Proteomes" id="UP000695562">
    <property type="component" value="Unassembled WGS sequence"/>
</dbReference>
<keyword evidence="5 10" id="KW-0949">S-adenosyl-L-methionine</keyword>
<gene>
    <name evidence="13" type="ORF">CYY_003692</name>
</gene>
<comment type="catalytic activity">
    <reaction evidence="9 10">
        <text>guanosine(37) in tRNA + S-adenosyl-L-methionine = N(1)-methylguanosine(37) in tRNA + S-adenosyl-L-homocysteine + H(+)</text>
        <dbReference type="Rhea" id="RHEA:36899"/>
        <dbReference type="Rhea" id="RHEA-COMP:10145"/>
        <dbReference type="Rhea" id="RHEA-COMP:10147"/>
        <dbReference type="ChEBI" id="CHEBI:15378"/>
        <dbReference type="ChEBI" id="CHEBI:57856"/>
        <dbReference type="ChEBI" id="CHEBI:59789"/>
        <dbReference type="ChEBI" id="CHEBI:73542"/>
        <dbReference type="ChEBI" id="CHEBI:74269"/>
        <dbReference type="EC" id="2.1.1.228"/>
    </reaction>
</comment>
<name>A0A8J4Q6I1_9MYCE</name>
<protein>
    <recommendedName>
        <fullName evidence="10">tRNA (guanine(37)-N1)-methyltransferase</fullName>
        <ecNumber evidence="10">2.1.1.228</ecNumber>
    </recommendedName>
    <alternativeName>
        <fullName evidence="10">M1G-methyltransferase</fullName>
    </alternativeName>
    <alternativeName>
        <fullName evidence="10">tRNA [GM37] methyltransferase</fullName>
    </alternativeName>
    <alternativeName>
        <fullName evidence="10">tRNA methyltransferase 5 homolog</fullName>
    </alternativeName>
</protein>
<feature type="region of interest" description="Disordered" evidence="11">
    <location>
        <begin position="405"/>
        <end position="446"/>
    </location>
</feature>
<evidence type="ECO:0000256" key="8">
    <source>
        <dbReference type="ARBA" id="ARBA00023242"/>
    </source>
</evidence>
<evidence type="ECO:0000256" key="5">
    <source>
        <dbReference type="ARBA" id="ARBA00022691"/>
    </source>
</evidence>
<comment type="subcellular location">
    <subcellularLocation>
        <location evidence="10">Mitochondrion matrix</location>
    </subcellularLocation>
    <subcellularLocation>
        <location evidence="10">Nucleus</location>
    </subcellularLocation>
    <subcellularLocation>
        <location evidence="10">Cytoplasm</location>
    </subcellularLocation>
    <text evidence="10">Predominantly in the mitochondria and in the nucleus.</text>
</comment>
<evidence type="ECO:0000256" key="10">
    <source>
        <dbReference type="HAMAP-Rule" id="MF_03152"/>
    </source>
</evidence>
<dbReference type="FunFam" id="3.30.300.110:FF:000001">
    <property type="entry name" value="tRNA (guanine(37)-N1)-methyltransferase"/>
    <property type="match status" value="1"/>
</dbReference>
<evidence type="ECO:0000256" key="11">
    <source>
        <dbReference type="SAM" id="MobiDB-lite"/>
    </source>
</evidence>
<dbReference type="InterPro" id="IPR030382">
    <property type="entry name" value="MeTrfase_TRM5/TYW2"/>
</dbReference>
<dbReference type="PROSITE" id="PS51684">
    <property type="entry name" value="SAM_MT_TRM5_TYW2"/>
    <property type="match status" value="1"/>
</dbReference>
<evidence type="ECO:0000313" key="13">
    <source>
        <dbReference type="EMBL" id="KAF2074996.1"/>
    </source>
</evidence>
<feature type="binding site" evidence="10">
    <location>
        <position position="297"/>
    </location>
    <ligand>
        <name>S-adenosyl-L-methionine</name>
        <dbReference type="ChEBI" id="CHEBI:59789"/>
    </ligand>
</feature>
<keyword evidence="2 10" id="KW-0963">Cytoplasm</keyword>
<dbReference type="GO" id="GO:0052906">
    <property type="term" value="F:tRNA (guanine(37)-N1)-methyltransferase activity"/>
    <property type="evidence" value="ECO:0007669"/>
    <property type="project" value="UniProtKB-UniRule"/>
</dbReference>
<dbReference type="Gene3D" id="3.30.300.110">
    <property type="entry name" value="Met-10+ protein-like domains"/>
    <property type="match status" value="1"/>
</dbReference>
<feature type="binding site" evidence="10">
    <location>
        <begin position="270"/>
        <end position="271"/>
    </location>
    <ligand>
        <name>S-adenosyl-L-methionine</name>
        <dbReference type="ChEBI" id="CHEBI:59789"/>
    </ligand>
</feature>
<dbReference type="PANTHER" id="PTHR23245:SF36">
    <property type="entry name" value="TRNA (GUANINE(37)-N1)-METHYLTRANSFERASE"/>
    <property type="match status" value="1"/>
</dbReference>
<comment type="similarity">
    <text evidence="10">Belongs to the TRM5 / TYW2 family.</text>
</comment>
<organism evidence="13 14">
    <name type="scientific">Polysphondylium violaceum</name>
    <dbReference type="NCBI Taxonomy" id="133409"/>
    <lineage>
        <taxon>Eukaryota</taxon>
        <taxon>Amoebozoa</taxon>
        <taxon>Evosea</taxon>
        <taxon>Eumycetozoa</taxon>
        <taxon>Dictyostelia</taxon>
        <taxon>Dictyosteliales</taxon>
        <taxon>Dictyosteliaceae</taxon>
        <taxon>Polysphondylium</taxon>
    </lineage>
</organism>
<dbReference type="HAMAP" id="MF_03152">
    <property type="entry name" value="TRM5"/>
    <property type="match status" value="1"/>
</dbReference>
<keyword evidence="6 10" id="KW-0819">tRNA processing</keyword>